<feature type="domain" description="DUF7770" evidence="2">
    <location>
        <begin position="82"/>
        <end position="233"/>
    </location>
</feature>
<name>A0A2V1DKP4_9PLEO</name>
<dbReference type="Proteomes" id="UP000244855">
    <property type="component" value="Unassembled WGS sequence"/>
</dbReference>
<evidence type="ECO:0000256" key="1">
    <source>
        <dbReference type="SAM" id="MobiDB-lite"/>
    </source>
</evidence>
<dbReference type="InterPro" id="IPR056672">
    <property type="entry name" value="DUF7770"/>
</dbReference>
<dbReference type="EMBL" id="KZ805409">
    <property type="protein sequence ID" value="PVH98638.1"/>
    <property type="molecule type" value="Genomic_DNA"/>
</dbReference>
<dbReference type="AlphaFoldDB" id="A0A2V1DKP4"/>
<feature type="region of interest" description="Disordered" evidence="1">
    <location>
        <begin position="22"/>
        <end position="43"/>
    </location>
</feature>
<proteinExistence type="predicted"/>
<reference evidence="3 4" key="1">
    <citation type="journal article" date="2018" name="Sci. Rep.">
        <title>Comparative genomics provides insights into the lifestyle and reveals functional heterogeneity of dark septate endophytic fungi.</title>
        <authorList>
            <person name="Knapp D.G."/>
            <person name="Nemeth J.B."/>
            <person name="Barry K."/>
            <person name="Hainaut M."/>
            <person name="Henrissat B."/>
            <person name="Johnson J."/>
            <person name="Kuo A."/>
            <person name="Lim J.H.P."/>
            <person name="Lipzen A."/>
            <person name="Nolan M."/>
            <person name="Ohm R.A."/>
            <person name="Tamas L."/>
            <person name="Grigoriev I.V."/>
            <person name="Spatafora J.W."/>
            <person name="Nagy L.G."/>
            <person name="Kovacs G.M."/>
        </authorList>
    </citation>
    <scope>NUCLEOTIDE SEQUENCE [LARGE SCALE GENOMIC DNA]</scope>
    <source>
        <strain evidence="3 4">DSE2036</strain>
    </source>
</reference>
<evidence type="ECO:0000313" key="4">
    <source>
        <dbReference type="Proteomes" id="UP000244855"/>
    </source>
</evidence>
<sequence>MTHQIKYTSTPITYSYTPATIGSSSSSNAPGGNAPTPGGNAPAILPPPAATAISTNITHIVALDERNRDYFANSPSTFSRMRVTIHTTGAWPNSPHSDNHVTILLILNEGGAVQVNMRTDAGDRRGQLEWKRVNYQHSNSEIKFVDYDLGAPVQVNTLYTAIRNDWKLHQYLFSAGGSGCHFWNYVLLRKMADDTNRFSLHADVPNHAWGVFSKWYSRTGAERENQPILQGEFQSDTEWWNDWFE</sequence>
<evidence type="ECO:0000259" key="2">
    <source>
        <dbReference type="Pfam" id="PF24968"/>
    </source>
</evidence>
<accession>A0A2V1DKP4</accession>
<evidence type="ECO:0000313" key="3">
    <source>
        <dbReference type="EMBL" id="PVH98638.1"/>
    </source>
</evidence>
<dbReference type="OrthoDB" id="3527137at2759"/>
<protein>
    <recommendedName>
        <fullName evidence="2">DUF7770 domain-containing protein</fullName>
    </recommendedName>
</protein>
<gene>
    <name evidence="3" type="ORF">DM02DRAFT_41538</name>
</gene>
<dbReference type="Pfam" id="PF24968">
    <property type="entry name" value="DUF7770"/>
    <property type="match status" value="1"/>
</dbReference>
<organism evidence="3 4">
    <name type="scientific">Periconia macrospinosa</name>
    <dbReference type="NCBI Taxonomy" id="97972"/>
    <lineage>
        <taxon>Eukaryota</taxon>
        <taxon>Fungi</taxon>
        <taxon>Dikarya</taxon>
        <taxon>Ascomycota</taxon>
        <taxon>Pezizomycotina</taxon>
        <taxon>Dothideomycetes</taxon>
        <taxon>Pleosporomycetidae</taxon>
        <taxon>Pleosporales</taxon>
        <taxon>Massarineae</taxon>
        <taxon>Periconiaceae</taxon>
        <taxon>Periconia</taxon>
    </lineage>
</organism>
<dbReference type="STRING" id="97972.A0A2V1DKP4"/>
<keyword evidence="4" id="KW-1185">Reference proteome</keyword>